<evidence type="ECO:0000313" key="2">
    <source>
        <dbReference type="EMBL" id="CEM52401.1"/>
    </source>
</evidence>
<feature type="region of interest" description="Disordered" evidence="1">
    <location>
        <begin position="74"/>
        <end position="135"/>
    </location>
</feature>
<reference evidence="2" key="1">
    <citation type="submission" date="2014-11" db="EMBL/GenBank/DDBJ databases">
        <authorList>
            <person name="Otto D Thomas"/>
            <person name="Naeem Raeece"/>
        </authorList>
    </citation>
    <scope>NUCLEOTIDE SEQUENCE</scope>
</reference>
<evidence type="ECO:0000256" key="1">
    <source>
        <dbReference type="SAM" id="MobiDB-lite"/>
    </source>
</evidence>
<organism evidence="2">
    <name type="scientific">Chromera velia CCMP2878</name>
    <dbReference type="NCBI Taxonomy" id="1169474"/>
    <lineage>
        <taxon>Eukaryota</taxon>
        <taxon>Sar</taxon>
        <taxon>Alveolata</taxon>
        <taxon>Colpodellida</taxon>
        <taxon>Chromeraceae</taxon>
        <taxon>Chromera</taxon>
    </lineage>
</organism>
<name>A0A0G4I5V5_9ALVE</name>
<sequence>MIRDLLLLDDIKEKWKFAEPVDPNDPNSLAPDKMESIFDRDVYRTHPLVLEWSNDLRAEQQGQLSSFRVAPQRWSRTAKADEWERNRPADDDSWVAEVEKEEEEEEIRAQVPELEGNYDGDSEGGGDSPRGHLTSYKDEQLNREVYDYGRLLPLLLMFWGMANDDAIV</sequence>
<protein>
    <submittedName>
        <fullName evidence="2">Uncharacterized protein</fullName>
    </submittedName>
</protein>
<feature type="compositionally biased region" description="Basic and acidic residues" evidence="1">
    <location>
        <begin position="78"/>
        <end position="90"/>
    </location>
</feature>
<proteinExistence type="predicted"/>
<dbReference type="VEuPathDB" id="CryptoDB:Cvel_11242"/>
<dbReference type="PhylomeDB" id="A0A0G4I5V5"/>
<accession>A0A0G4I5V5</accession>
<dbReference type="EMBL" id="CDMZ01005232">
    <property type="protein sequence ID" value="CEM52401.1"/>
    <property type="molecule type" value="Genomic_DNA"/>
</dbReference>
<gene>
    <name evidence="2" type="ORF">Cvel_11242</name>
</gene>
<dbReference type="AlphaFoldDB" id="A0A0G4I5V5"/>
<feature type="compositionally biased region" description="Acidic residues" evidence="1">
    <location>
        <begin position="91"/>
        <end position="106"/>
    </location>
</feature>